<gene>
    <name evidence="1" type="ORF">P6N53_15050</name>
</gene>
<dbReference type="Proteomes" id="UP001172911">
    <property type="component" value="Unassembled WGS sequence"/>
</dbReference>
<evidence type="ECO:0000313" key="1">
    <source>
        <dbReference type="EMBL" id="MDO7788543.1"/>
    </source>
</evidence>
<evidence type="ECO:0000313" key="2">
    <source>
        <dbReference type="Proteomes" id="UP001172911"/>
    </source>
</evidence>
<dbReference type="EMBL" id="JARPTC010000022">
    <property type="protein sequence ID" value="MDO7788543.1"/>
    <property type="molecule type" value="Genomic_DNA"/>
</dbReference>
<organism evidence="1 2">
    <name type="scientific">Desulforamulus aquiferis</name>
    <dbReference type="NCBI Taxonomy" id="1397668"/>
    <lineage>
        <taxon>Bacteria</taxon>
        <taxon>Bacillati</taxon>
        <taxon>Bacillota</taxon>
        <taxon>Clostridia</taxon>
        <taxon>Eubacteriales</taxon>
        <taxon>Peptococcaceae</taxon>
        <taxon>Desulforamulus</taxon>
    </lineage>
</organism>
<sequence length="457" mass="52236">MFFRKITTKKNGKEYVYVKLIENYRSDGKVKQRVIANFGSIENLSQERINYLMASLKKLHNEIGSQGNETIIPNDLRIQVQIIKQLLVDLTIKRTINKIVNQKQLYEIAEALIIKSILAPEASNPIQEVCKDLGLMDAPSVQFYNAIKRLGEDEAKEEFLAIRLKRINESESIHNPMFVYIFSINFEGTAFDVDVPGNLYLPQDYHKQLILLIACDAEGNPVDYEFTEEVNEVQEQIEILVERLQRNISNTIIVLDEDSLLKANNPNFLMAKQVVNLPKDLMERVPYFNTIRYEQKSELEIKEIRANMAKVTAGLENIKADVLLGKLNKDSALRKRAEAVIKANGCQDVVSYSFNEASQAFNYSINEEVLREKNQSVVTTAWQIEGIDKDLDTLNLPSTVKLKIDQFNIITDQLKIPPINMYVDYHYSPDVISGHIQLEIIKYQISRAMDMPQGGGV</sequence>
<keyword evidence="2" id="KW-1185">Reference proteome</keyword>
<reference evidence="1" key="2">
    <citation type="submission" date="2023-03" db="EMBL/GenBank/DDBJ databases">
        <authorList>
            <person name="Zhang Z."/>
        </authorList>
    </citation>
    <scope>NUCLEOTIDE SEQUENCE</scope>
    <source>
        <strain evidence="1">DSA</strain>
    </source>
</reference>
<name>A0AAW7ZFP7_9FIRM</name>
<dbReference type="RefSeq" id="WP_304544578.1">
    <property type="nucleotide sequence ID" value="NZ_JARPTC010000022.1"/>
</dbReference>
<dbReference type="AlphaFoldDB" id="A0AAW7ZFP7"/>
<protein>
    <recommendedName>
        <fullName evidence="3">Transposase</fullName>
    </recommendedName>
</protein>
<reference evidence="1" key="1">
    <citation type="journal article" date="2023" name="J. Hazard. Mater.">
        <title>Anaerobic biodegradation of pyrene and benzo[a]pyrene by a new sulfate-reducing Desulforamulus aquiferis strain DSA.</title>
        <authorList>
            <person name="Zhang Z."/>
            <person name="Sun J."/>
            <person name="Gong X."/>
            <person name="Wang C."/>
            <person name="Wang H."/>
        </authorList>
    </citation>
    <scope>NUCLEOTIDE SEQUENCE</scope>
    <source>
        <strain evidence="1">DSA</strain>
    </source>
</reference>
<comment type="caution">
    <text evidence="1">The sequence shown here is derived from an EMBL/GenBank/DDBJ whole genome shotgun (WGS) entry which is preliminary data.</text>
</comment>
<accession>A0AAW7ZFP7</accession>
<evidence type="ECO:0008006" key="3">
    <source>
        <dbReference type="Google" id="ProtNLM"/>
    </source>
</evidence>
<proteinExistence type="predicted"/>